<keyword evidence="1" id="KW-0812">Transmembrane</keyword>
<feature type="transmembrane region" description="Helical" evidence="1">
    <location>
        <begin position="48"/>
        <end position="69"/>
    </location>
</feature>
<dbReference type="GeneID" id="20652386"/>
<keyword evidence="1" id="KW-1133">Transmembrane helix</keyword>
<dbReference type="OMA" id="WLLDMPS"/>
<keyword evidence="3" id="KW-1185">Reference proteome</keyword>
<proteinExistence type="predicted"/>
<dbReference type="InParanoid" id="G4ZFT7"/>
<evidence type="ECO:0000313" key="2">
    <source>
        <dbReference type="EMBL" id="EGZ16621.1"/>
    </source>
</evidence>
<feature type="non-terminal residue" evidence="2">
    <location>
        <position position="242"/>
    </location>
</feature>
<feature type="transmembrane region" description="Helical" evidence="1">
    <location>
        <begin position="161"/>
        <end position="182"/>
    </location>
</feature>
<dbReference type="Proteomes" id="UP000002640">
    <property type="component" value="Unassembled WGS sequence"/>
</dbReference>
<sequence>MLWQLGCGALCLQLCVPIGRGLLAVRALERRARLQPRSFNLGRGFHRPLYGATWLLLLLRAAFFALTAMEDVEKMEIPVKVATFWLLDMPSVAVAALNGYIVLFAVRLVFRRRWPGATSSGDNGILSAVFVAYCMSLVALVTLVAVGRAERDARGLMVPQWLTFGYTAVIWTTLGLLMLKYWGQAVKFLWRYRRRHQWSALDGEESSQKSSSRLPVLSISCLKSVAMCSTLLAELMIVRGVL</sequence>
<organism evidence="2 3">
    <name type="scientific">Phytophthora sojae (strain P6497)</name>
    <name type="common">Soybean stem and root rot agent</name>
    <name type="synonym">Phytophthora megasperma f. sp. glycines</name>
    <dbReference type="NCBI Taxonomy" id="1094619"/>
    <lineage>
        <taxon>Eukaryota</taxon>
        <taxon>Sar</taxon>
        <taxon>Stramenopiles</taxon>
        <taxon>Oomycota</taxon>
        <taxon>Peronosporomycetes</taxon>
        <taxon>Peronosporales</taxon>
        <taxon>Peronosporaceae</taxon>
        <taxon>Phytophthora</taxon>
    </lineage>
</organism>
<dbReference type="KEGG" id="psoj:PHYSODRAFT_433731"/>
<evidence type="ECO:0000256" key="1">
    <source>
        <dbReference type="SAM" id="Phobius"/>
    </source>
</evidence>
<feature type="transmembrane region" description="Helical" evidence="1">
    <location>
        <begin position="125"/>
        <end position="149"/>
    </location>
</feature>
<protein>
    <submittedName>
        <fullName evidence="2">Uncharacterized protein</fullName>
    </submittedName>
</protein>
<reference evidence="2 3" key="1">
    <citation type="journal article" date="2006" name="Science">
        <title>Phytophthora genome sequences uncover evolutionary origins and mechanisms of pathogenesis.</title>
        <authorList>
            <person name="Tyler B.M."/>
            <person name="Tripathy S."/>
            <person name="Zhang X."/>
            <person name="Dehal P."/>
            <person name="Jiang R.H."/>
            <person name="Aerts A."/>
            <person name="Arredondo F.D."/>
            <person name="Baxter L."/>
            <person name="Bensasson D."/>
            <person name="Beynon J.L."/>
            <person name="Chapman J."/>
            <person name="Damasceno C.M."/>
            <person name="Dorrance A.E."/>
            <person name="Dou D."/>
            <person name="Dickerman A.W."/>
            <person name="Dubchak I.L."/>
            <person name="Garbelotto M."/>
            <person name="Gijzen M."/>
            <person name="Gordon S.G."/>
            <person name="Govers F."/>
            <person name="Grunwald N.J."/>
            <person name="Huang W."/>
            <person name="Ivors K.L."/>
            <person name="Jones R.W."/>
            <person name="Kamoun S."/>
            <person name="Krampis K."/>
            <person name="Lamour K.H."/>
            <person name="Lee M.K."/>
            <person name="McDonald W.H."/>
            <person name="Medina M."/>
            <person name="Meijer H.J."/>
            <person name="Nordberg E.K."/>
            <person name="Maclean D.J."/>
            <person name="Ospina-Giraldo M.D."/>
            <person name="Morris P.F."/>
            <person name="Phuntumart V."/>
            <person name="Putnam N.H."/>
            <person name="Rash S."/>
            <person name="Rose J.K."/>
            <person name="Sakihama Y."/>
            <person name="Salamov A.A."/>
            <person name="Savidor A."/>
            <person name="Scheuring C.F."/>
            <person name="Smith B.M."/>
            <person name="Sobral B.W."/>
            <person name="Terry A."/>
            <person name="Torto-Alalibo T.A."/>
            <person name="Win J."/>
            <person name="Xu Z."/>
            <person name="Zhang H."/>
            <person name="Grigoriev I.V."/>
            <person name="Rokhsar D.S."/>
            <person name="Boore J.L."/>
        </authorList>
    </citation>
    <scope>NUCLEOTIDE SEQUENCE [LARGE SCALE GENOMIC DNA]</scope>
    <source>
        <strain evidence="2 3">P6497</strain>
    </source>
</reference>
<dbReference type="RefSeq" id="XP_009525679.1">
    <property type="nucleotide sequence ID" value="XM_009527384.1"/>
</dbReference>
<dbReference type="AlphaFoldDB" id="G4ZFT7"/>
<feature type="transmembrane region" description="Helical" evidence="1">
    <location>
        <begin position="81"/>
        <end position="105"/>
    </location>
</feature>
<dbReference type="EMBL" id="JH159154">
    <property type="protein sequence ID" value="EGZ16621.1"/>
    <property type="molecule type" value="Genomic_DNA"/>
</dbReference>
<name>G4ZFT7_PHYSP</name>
<evidence type="ECO:0000313" key="3">
    <source>
        <dbReference type="Proteomes" id="UP000002640"/>
    </source>
</evidence>
<keyword evidence="1" id="KW-0472">Membrane</keyword>
<accession>G4ZFT7</accession>
<gene>
    <name evidence="2" type="ORF">PHYSODRAFT_433731</name>
</gene>